<evidence type="ECO:0000313" key="1">
    <source>
        <dbReference type="EMBL" id="POS82351.1"/>
    </source>
</evidence>
<evidence type="ECO:0000313" key="2">
    <source>
        <dbReference type="Proteomes" id="UP000237438"/>
    </source>
</evidence>
<protein>
    <submittedName>
        <fullName evidence="1">Uncharacterized protein</fullName>
    </submittedName>
</protein>
<sequence>MGYSLESSRPLIASSAYSQRNSAHISCYNGSAGLAPTPSLTSLDSAHQEFYEIEAFIQKLENKKLSTQRFIPTQEKVEFLSKLAFSAKLERALERRLIGQDAVMRDRTSLQVQKEKTEKTVSVA</sequence>
<comment type="caution">
    <text evidence="1">The sequence shown here is derived from an EMBL/GenBank/DDBJ whole genome shotgun (WGS) entry which is preliminary data.</text>
</comment>
<accession>A0A2S4PJZ4</accession>
<proteinExistence type="predicted"/>
<keyword evidence="2" id="KW-1185">Reference proteome</keyword>
<gene>
    <name evidence="1" type="ORF">EPUL_006090</name>
</gene>
<dbReference type="OrthoDB" id="5399555at2759"/>
<dbReference type="EMBL" id="PEDP01003062">
    <property type="protein sequence ID" value="POS82351.1"/>
    <property type="molecule type" value="Genomic_DNA"/>
</dbReference>
<reference evidence="1 2" key="1">
    <citation type="submission" date="2017-10" db="EMBL/GenBank/DDBJ databases">
        <title>Development of genomic resources for the powdery mildew, Erysiphe pulchra.</title>
        <authorList>
            <person name="Wadl P.A."/>
            <person name="Mack B.M."/>
            <person name="Moore G."/>
            <person name="Beltz S.B."/>
        </authorList>
    </citation>
    <scope>NUCLEOTIDE SEQUENCE [LARGE SCALE GENOMIC DNA]</scope>
    <source>
        <strain evidence="1">Cflorida</strain>
    </source>
</reference>
<name>A0A2S4PJZ4_9PEZI</name>
<organism evidence="1 2">
    <name type="scientific">Erysiphe pulchra</name>
    <dbReference type="NCBI Taxonomy" id="225359"/>
    <lineage>
        <taxon>Eukaryota</taxon>
        <taxon>Fungi</taxon>
        <taxon>Dikarya</taxon>
        <taxon>Ascomycota</taxon>
        <taxon>Pezizomycotina</taxon>
        <taxon>Leotiomycetes</taxon>
        <taxon>Erysiphales</taxon>
        <taxon>Erysiphaceae</taxon>
        <taxon>Erysiphe</taxon>
    </lineage>
</organism>
<dbReference type="AlphaFoldDB" id="A0A2S4PJZ4"/>
<dbReference type="Proteomes" id="UP000237438">
    <property type="component" value="Unassembled WGS sequence"/>
</dbReference>